<keyword evidence="1" id="KW-0472">Membrane</keyword>
<protein>
    <recommendedName>
        <fullName evidence="5">Ferrochelatase</fullName>
    </recommendedName>
</protein>
<reference evidence="4" key="1">
    <citation type="submission" date="2017-03" db="EMBL/GenBank/DDBJ databases">
        <authorList>
            <person name="Rodrigo-Torres L."/>
            <person name="Arahal R.D."/>
            <person name="Lucena T."/>
        </authorList>
    </citation>
    <scope>NUCLEOTIDE SEQUENCE [LARGE SCALE GENOMIC DNA]</scope>
    <source>
        <strain evidence="4">CECT 8370</strain>
    </source>
</reference>
<organism evidence="3 4">
    <name type="scientific">Roseovarius gaetbuli</name>
    <dbReference type="NCBI Taxonomy" id="1356575"/>
    <lineage>
        <taxon>Bacteria</taxon>
        <taxon>Pseudomonadati</taxon>
        <taxon>Pseudomonadota</taxon>
        <taxon>Alphaproteobacteria</taxon>
        <taxon>Rhodobacterales</taxon>
        <taxon>Roseobacteraceae</taxon>
        <taxon>Roseovarius</taxon>
    </lineage>
</organism>
<proteinExistence type="predicted"/>
<dbReference type="RefSeq" id="WP_139838095.1">
    <property type="nucleotide sequence ID" value="NZ_FWFJ01000016.1"/>
</dbReference>
<evidence type="ECO:0000313" key="4">
    <source>
        <dbReference type="Proteomes" id="UP000194012"/>
    </source>
</evidence>
<name>A0A1X6ZAH1_9RHOB</name>
<evidence type="ECO:0000256" key="1">
    <source>
        <dbReference type="SAM" id="Phobius"/>
    </source>
</evidence>
<dbReference type="AlphaFoldDB" id="A0A1X6ZAH1"/>
<dbReference type="EMBL" id="FWFJ01000016">
    <property type="protein sequence ID" value="SLN45357.1"/>
    <property type="molecule type" value="Genomic_DNA"/>
</dbReference>
<feature type="chain" id="PRO_5013118225" description="Ferrochelatase" evidence="2">
    <location>
        <begin position="22"/>
        <end position="65"/>
    </location>
</feature>
<keyword evidence="1" id="KW-1133">Transmembrane helix</keyword>
<keyword evidence="4" id="KW-1185">Reference proteome</keyword>
<gene>
    <name evidence="3" type="ORF">ROG8370_01938</name>
</gene>
<keyword evidence="2" id="KW-0732">Signal</keyword>
<evidence type="ECO:0000256" key="2">
    <source>
        <dbReference type="SAM" id="SignalP"/>
    </source>
</evidence>
<keyword evidence="1" id="KW-0812">Transmembrane</keyword>
<evidence type="ECO:0000313" key="3">
    <source>
        <dbReference type="EMBL" id="SLN45357.1"/>
    </source>
</evidence>
<feature type="transmembrane region" description="Helical" evidence="1">
    <location>
        <begin position="45"/>
        <end position="64"/>
    </location>
</feature>
<accession>A0A1X6ZAH1</accession>
<evidence type="ECO:0008006" key="5">
    <source>
        <dbReference type="Google" id="ProtNLM"/>
    </source>
</evidence>
<sequence length="65" mass="6283">MTRTMTAAIIGLSLLSAPALASGLADPVVAPEVVAAEATASSGSLDSAIPALFAILVLLHLAGAL</sequence>
<dbReference type="Proteomes" id="UP000194012">
    <property type="component" value="Unassembled WGS sequence"/>
</dbReference>
<feature type="signal peptide" evidence="2">
    <location>
        <begin position="1"/>
        <end position="21"/>
    </location>
</feature>